<accession>A0AAD7R833</accession>
<dbReference type="AlphaFoldDB" id="A0AAD7R833"/>
<comment type="caution">
    <text evidence="1">The sequence shown here is derived from an EMBL/GenBank/DDBJ whole genome shotgun (WGS) entry which is preliminary data.</text>
</comment>
<dbReference type="EMBL" id="JAINUG010000446">
    <property type="protein sequence ID" value="KAJ8371543.1"/>
    <property type="molecule type" value="Genomic_DNA"/>
</dbReference>
<name>A0AAD7R833_9TELE</name>
<proteinExistence type="predicted"/>
<sequence length="78" mass="8020">MTLKFNNPSSVPSTSSVVDALNEALSSGQISLDIVPGSIIAQVTTTTTTSGSSPLSMSHSFPFSLALVFFTAQIIASI</sequence>
<reference evidence="1" key="1">
    <citation type="journal article" date="2023" name="Science">
        <title>Genome structures resolve the early diversification of teleost fishes.</title>
        <authorList>
            <person name="Parey E."/>
            <person name="Louis A."/>
            <person name="Montfort J."/>
            <person name="Bouchez O."/>
            <person name="Roques C."/>
            <person name="Iampietro C."/>
            <person name="Lluch J."/>
            <person name="Castinel A."/>
            <person name="Donnadieu C."/>
            <person name="Desvignes T."/>
            <person name="Floi Bucao C."/>
            <person name="Jouanno E."/>
            <person name="Wen M."/>
            <person name="Mejri S."/>
            <person name="Dirks R."/>
            <person name="Jansen H."/>
            <person name="Henkel C."/>
            <person name="Chen W.J."/>
            <person name="Zahm M."/>
            <person name="Cabau C."/>
            <person name="Klopp C."/>
            <person name="Thompson A.W."/>
            <person name="Robinson-Rechavi M."/>
            <person name="Braasch I."/>
            <person name="Lecointre G."/>
            <person name="Bobe J."/>
            <person name="Postlethwait J.H."/>
            <person name="Berthelot C."/>
            <person name="Roest Crollius H."/>
            <person name="Guiguen Y."/>
        </authorList>
    </citation>
    <scope>NUCLEOTIDE SEQUENCE</scope>
    <source>
        <strain evidence="1">NC1722</strain>
    </source>
</reference>
<protein>
    <submittedName>
        <fullName evidence="1">Uncharacterized protein</fullName>
    </submittedName>
</protein>
<gene>
    <name evidence="1" type="ORF">AAFF_G00307440</name>
</gene>
<evidence type="ECO:0000313" key="2">
    <source>
        <dbReference type="Proteomes" id="UP001221898"/>
    </source>
</evidence>
<evidence type="ECO:0000313" key="1">
    <source>
        <dbReference type="EMBL" id="KAJ8371543.1"/>
    </source>
</evidence>
<dbReference type="Proteomes" id="UP001221898">
    <property type="component" value="Unassembled WGS sequence"/>
</dbReference>
<keyword evidence="2" id="KW-1185">Reference proteome</keyword>
<organism evidence="1 2">
    <name type="scientific">Aldrovandia affinis</name>
    <dbReference type="NCBI Taxonomy" id="143900"/>
    <lineage>
        <taxon>Eukaryota</taxon>
        <taxon>Metazoa</taxon>
        <taxon>Chordata</taxon>
        <taxon>Craniata</taxon>
        <taxon>Vertebrata</taxon>
        <taxon>Euteleostomi</taxon>
        <taxon>Actinopterygii</taxon>
        <taxon>Neopterygii</taxon>
        <taxon>Teleostei</taxon>
        <taxon>Notacanthiformes</taxon>
        <taxon>Halosauridae</taxon>
        <taxon>Aldrovandia</taxon>
    </lineage>
</organism>